<sequence>QLKITHRADCIDPIALFRPPVIICYGGKFRGEEFVAFGDTDEGFEYIQMAAVSKSHSIVVGKAQKWVRRDTFLRRMLPPQMVLEVIKASIRKASKGKGGEK</sequence>
<organism evidence="1">
    <name type="scientific">marine sediment metagenome</name>
    <dbReference type="NCBI Taxonomy" id="412755"/>
    <lineage>
        <taxon>unclassified sequences</taxon>
        <taxon>metagenomes</taxon>
        <taxon>ecological metagenomes</taxon>
    </lineage>
</organism>
<feature type="non-terminal residue" evidence="1">
    <location>
        <position position="1"/>
    </location>
</feature>
<reference evidence="1" key="1">
    <citation type="journal article" date="2014" name="Front. Microbiol.">
        <title>High frequency of phylogenetically diverse reductive dehalogenase-homologous genes in deep subseafloor sedimentary metagenomes.</title>
        <authorList>
            <person name="Kawai M."/>
            <person name="Futagami T."/>
            <person name="Toyoda A."/>
            <person name="Takaki Y."/>
            <person name="Nishi S."/>
            <person name="Hori S."/>
            <person name="Arai W."/>
            <person name="Tsubouchi T."/>
            <person name="Morono Y."/>
            <person name="Uchiyama I."/>
            <person name="Ito T."/>
            <person name="Fujiyama A."/>
            <person name="Inagaki F."/>
            <person name="Takami H."/>
        </authorList>
    </citation>
    <scope>NUCLEOTIDE SEQUENCE</scope>
    <source>
        <strain evidence="1">Expedition CK06-06</strain>
    </source>
</reference>
<protein>
    <submittedName>
        <fullName evidence="1">Uncharacterized protein</fullName>
    </submittedName>
</protein>
<dbReference type="AlphaFoldDB" id="X1IHR9"/>
<proteinExistence type="predicted"/>
<dbReference type="EMBL" id="BARU01033286">
    <property type="protein sequence ID" value="GAH65674.1"/>
    <property type="molecule type" value="Genomic_DNA"/>
</dbReference>
<accession>X1IHR9</accession>
<name>X1IHR9_9ZZZZ</name>
<evidence type="ECO:0000313" key="1">
    <source>
        <dbReference type="EMBL" id="GAH65674.1"/>
    </source>
</evidence>
<comment type="caution">
    <text evidence="1">The sequence shown here is derived from an EMBL/GenBank/DDBJ whole genome shotgun (WGS) entry which is preliminary data.</text>
</comment>
<gene>
    <name evidence="1" type="ORF">S03H2_52402</name>
</gene>